<accession>A0ABS6DIA3</accession>
<protein>
    <submittedName>
        <fullName evidence="1">Uncharacterized protein</fullName>
    </submittedName>
</protein>
<reference evidence="1 2" key="1">
    <citation type="submission" date="2021-04" db="EMBL/GenBank/DDBJ databases">
        <authorList>
            <person name="Seiffert S.N."/>
        </authorList>
    </citation>
    <scope>NUCLEOTIDE SEQUENCE [LARGE SCALE GENOMIC DNA]</scope>
    <source>
        <strain evidence="1 2">1</strain>
    </source>
</reference>
<dbReference type="Proteomes" id="UP000686327">
    <property type="component" value="Unassembled WGS sequence"/>
</dbReference>
<dbReference type="RefSeq" id="WP_216376064.1">
    <property type="nucleotide sequence ID" value="NZ_JAGRYT010000028.1"/>
</dbReference>
<dbReference type="EMBL" id="JAGRYU010000025">
    <property type="protein sequence ID" value="MBU4682941.1"/>
    <property type="molecule type" value="Genomic_DNA"/>
</dbReference>
<reference evidence="2" key="2">
    <citation type="submission" date="2023-07" db="EMBL/GenBank/DDBJ databases">
        <title>Cedecea davisae an AmpC producer and its therapeutic implications.</title>
        <authorList>
            <person name="Notter J."/>
        </authorList>
    </citation>
    <scope>NUCLEOTIDE SEQUENCE [LARGE SCALE GENOMIC DNA]</scope>
    <source>
        <strain evidence="2">1</strain>
    </source>
</reference>
<name>A0ABS6DIA3_9ENTR</name>
<proteinExistence type="predicted"/>
<keyword evidence="2" id="KW-1185">Reference proteome</keyword>
<sequence length="229" mass="27237">MSKEKIIANAFIDYELYKKDFSDFSQSTLAHLNTIDVFEVYWSTLIFKSWKEGVNHIGFHGLDEIFDELHQDVNSSYYLASMGLYRTSNMHLRSMIELSLQLLYFYEHPVELKKWRTGSFIIKHDKLKDYLKDYPNFECQPLKGLVDTLIEQISKEWKTYSKHIHAESLSYFQTVRQPGPIKNFDIANFGIWQAGFTKIVQKINKLFMYFFSEQFKLFPSQNKELLTMK</sequence>
<organism evidence="1 2">
    <name type="scientific">Cedecea davisae</name>
    <dbReference type="NCBI Taxonomy" id="158484"/>
    <lineage>
        <taxon>Bacteria</taxon>
        <taxon>Pseudomonadati</taxon>
        <taxon>Pseudomonadota</taxon>
        <taxon>Gammaproteobacteria</taxon>
        <taxon>Enterobacterales</taxon>
        <taxon>Enterobacteriaceae</taxon>
        <taxon>Cedecea</taxon>
    </lineage>
</organism>
<evidence type="ECO:0000313" key="2">
    <source>
        <dbReference type="Proteomes" id="UP000686327"/>
    </source>
</evidence>
<evidence type="ECO:0000313" key="1">
    <source>
        <dbReference type="EMBL" id="MBU4682941.1"/>
    </source>
</evidence>
<gene>
    <name evidence="1" type="ORF">KC222_13095</name>
</gene>
<comment type="caution">
    <text evidence="1">The sequence shown here is derived from an EMBL/GenBank/DDBJ whole genome shotgun (WGS) entry which is preliminary data.</text>
</comment>